<dbReference type="AlphaFoldDB" id="A0A7R8VKV5"/>
<gene>
    <name evidence="1" type="ORF">TDIB3V08_LOCUS5872</name>
</gene>
<proteinExistence type="predicted"/>
<accession>A0A7R8VKV5</accession>
<evidence type="ECO:0000313" key="1">
    <source>
        <dbReference type="EMBL" id="CAD7199624.1"/>
    </source>
</evidence>
<reference evidence="1" key="1">
    <citation type="submission" date="2020-11" db="EMBL/GenBank/DDBJ databases">
        <authorList>
            <person name="Tran Van P."/>
        </authorList>
    </citation>
    <scope>NUCLEOTIDE SEQUENCE</scope>
</reference>
<dbReference type="EMBL" id="OA566904">
    <property type="protein sequence ID" value="CAD7199624.1"/>
    <property type="molecule type" value="Genomic_DNA"/>
</dbReference>
<organism evidence="1">
    <name type="scientific">Timema douglasi</name>
    <name type="common">Walking stick</name>
    <dbReference type="NCBI Taxonomy" id="61478"/>
    <lineage>
        <taxon>Eukaryota</taxon>
        <taxon>Metazoa</taxon>
        <taxon>Ecdysozoa</taxon>
        <taxon>Arthropoda</taxon>
        <taxon>Hexapoda</taxon>
        <taxon>Insecta</taxon>
        <taxon>Pterygota</taxon>
        <taxon>Neoptera</taxon>
        <taxon>Polyneoptera</taxon>
        <taxon>Phasmatodea</taxon>
        <taxon>Timematodea</taxon>
        <taxon>Timematoidea</taxon>
        <taxon>Timematidae</taxon>
        <taxon>Timema</taxon>
    </lineage>
</organism>
<sequence length="105" mass="11346">MDEYALGGCRYPVPFPSPETTTNTSTPRRGILEPRLCRVKEGGGEGGLQLPRGCGKSILPHDAALEAFSGRLSPARSRQREVVSCELSVSTKEAMGLLYVYSLSM</sequence>
<name>A0A7R8VKV5_TIMDO</name>
<protein>
    <submittedName>
        <fullName evidence="1">Uncharacterized protein</fullName>
    </submittedName>
</protein>